<reference evidence="2 3" key="1">
    <citation type="journal article" date="2016" name="Nat. Commun.">
        <title>Thousands of microbial genomes shed light on interconnected biogeochemical processes in an aquifer system.</title>
        <authorList>
            <person name="Anantharaman K."/>
            <person name="Brown C.T."/>
            <person name="Hug L.A."/>
            <person name="Sharon I."/>
            <person name="Castelle C.J."/>
            <person name="Probst A.J."/>
            <person name="Thomas B.C."/>
            <person name="Singh A."/>
            <person name="Wilkins M.J."/>
            <person name="Karaoz U."/>
            <person name="Brodie E.L."/>
            <person name="Williams K.H."/>
            <person name="Hubbard S.S."/>
            <person name="Banfield J.F."/>
        </authorList>
    </citation>
    <scope>NUCLEOTIDE SEQUENCE [LARGE SCALE GENOMIC DNA]</scope>
</reference>
<protein>
    <submittedName>
        <fullName evidence="2">Uncharacterized protein</fullName>
    </submittedName>
</protein>
<dbReference type="NCBIfam" id="TIGR03804">
    <property type="entry name" value="para_beta_helix"/>
    <property type="match status" value="1"/>
</dbReference>
<proteinExistence type="predicted"/>
<name>A0A1F6TLH0_9BACT</name>
<keyword evidence="1" id="KW-0732">Signal</keyword>
<dbReference type="SMART" id="SM00710">
    <property type="entry name" value="PbH1"/>
    <property type="match status" value="7"/>
</dbReference>
<feature type="chain" id="PRO_5009526727" evidence="1">
    <location>
        <begin position="25"/>
        <end position="579"/>
    </location>
</feature>
<accession>A0A1F6TLH0</accession>
<dbReference type="InterPro" id="IPR022441">
    <property type="entry name" value="Para_beta_helix_rpt-2"/>
</dbReference>
<feature type="signal peptide" evidence="1">
    <location>
        <begin position="1"/>
        <end position="24"/>
    </location>
</feature>
<dbReference type="InterPro" id="IPR012334">
    <property type="entry name" value="Pectin_lyas_fold"/>
</dbReference>
<gene>
    <name evidence="2" type="ORF">A2121_01830</name>
</gene>
<evidence type="ECO:0000313" key="2">
    <source>
        <dbReference type="EMBL" id="OGI45974.1"/>
    </source>
</evidence>
<dbReference type="InterPro" id="IPR006626">
    <property type="entry name" value="PbH1"/>
</dbReference>
<sequence>MKNKKILGILVLILVFAFSTTALASLTFTTDAITGTTASTIDLGAGNTLYFQNTNNGPITTGTGLVTLGGSLTVAGSATFPTLVANRIPLISTGGLLTSDAGIITQGVVGEQKIVGTANATLTVCASNSLNKNKCDYVATGTADEVTIQAAIDALPVGGGHVLLMEGTYTITSPITPVDGTWLQGSGAATIITLPVASAGGFNMISNYNSAHNDNITISDLTLDANAAPTMLGIYQAAGTNLRVERNRIQNSTATSYGIQAVGTTNVSIIDNFITDWGDSGIENKASGVVRITGNYLNRATLQIYAQIDAGGVYSRDYIVSDNHFTDSNVIVTSAGTTMVNYIFTGNTFLRTVGHIGGSVYFRTINNVIFSGNILDGGTNVTDNHPLLYVESTASNMLISGNIFRATTIYNTYGWGAALLAGTGITFTNNDIYIPSDLNYGVKATTTTSGLVIRGNRFVGGIQGGFAVLTGTSGIGMVDLSNTSGTIVENNTFSTSMKGIVVAVSSTGTRILNNTFSSVTTPYANSDTTSAVASKIIGAGANLNGLSVYANNAAAVAGGLVAGDFYRTGGDPDLVGVVH</sequence>
<organism evidence="2 3">
    <name type="scientific">Candidatus Nomurabacteria bacterium GWB1_40_6</name>
    <dbReference type="NCBI Taxonomy" id="1801727"/>
    <lineage>
        <taxon>Bacteria</taxon>
        <taxon>Candidatus Nomuraibacteriota</taxon>
    </lineage>
</organism>
<dbReference type="InterPro" id="IPR011050">
    <property type="entry name" value="Pectin_lyase_fold/virulence"/>
</dbReference>
<dbReference type="Gene3D" id="2.160.20.10">
    <property type="entry name" value="Single-stranded right-handed beta-helix, Pectin lyase-like"/>
    <property type="match status" value="1"/>
</dbReference>
<dbReference type="SUPFAM" id="SSF51126">
    <property type="entry name" value="Pectin lyase-like"/>
    <property type="match status" value="2"/>
</dbReference>
<dbReference type="EMBL" id="MFTD01000034">
    <property type="protein sequence ID" value="OGI45974.1"/>
    <property type="molecule type" value="Genomic_DNA"/>
</dbReference>
<evidence type="ECO:0000256" key="1">
    <source>
        <dbReference type="SAM" id="SignalP"/>
    </source>
</evidence>
<comment type="caution">
    <text evidence="2">The sequence shown here is derived from an EMBL/GenBank/DDBJ whole genome shotgun (WGS) entry which is preliminary data.</text>
</comment>
<evidence type="ECO:0000313" key="3">
    <source>
        <dbReference type="Proteomes" id="UP000176484"/>
    </source>
</evidence>
<dbReference type="Proteomes" id="UP000176484">
    <property type="component" value="Unassembled WGS sequence"/>
</dbReference>
<dbReference type="AlphaFoldDB" id="A0A1F6TLH0"/>